<comment type="caution">
    <text evidence="13">The sequence shown here is derived from an EMBL/GenBank/DDBJ whole genome shotgun (WGS) entry which is preliminary data.</text>
</comment>
<dbReference type="SUPFAM" id="SSF50022">
    <property type="entry name" value="ISP domain"/>
    <property type="match status" value="1"/>
</dbReference>
<evidence type="ECO:0000259" key="12">
    <source>
        <dbReference type="PROSITE" id="PS51296"/>
    </source>
</evidence>
<feature type="compositionally biased region" description="Pro residues" evidence="10">
    <location>
        <begin position="41"/>
        <end position="50"/>
    </location>
</feature>
<evidence type="ECO:0000256" key="5">
    <source>
        <dbReference type="ARBA" id="ARBA00023004"/>
    </source>
</evidence>
<dbReference type="InterPro" id="IPR036922">
    <property type="entry name" value="Rieske_2Fe-2S_sf"/>
</dbReference>
<evidence type="ECO:0000256" key="10">
    <source>
        <dbReference type="SAM" id="MobiDB-lite"/>
    </source>
</evidence>
<evidence type="ECO:0000256" key="8">
    <source>
        <dbReference type="ARBA" id="ARBA00029586"/>
    </source>
</evidence>
<evidence type="ECO:0000256" key="3">
    <source>
        <dbReference type="ARBA" id="ARBA00022714"/>
    </source>
</evidence>
<comment type="function">
    <text evidence="1">Iron-sulfur subunit of the cytochrome bc1 complex, an essential component of the respiratory electron transport chain required for ATP synthesis. The bc1 complex catalyzes the oxidation of menaquinol and the reduction of cytochrome c in the respiratory chain. The bc1 complex operates through a Q-cycle mechanism that couples electron transfer to generation of the proton gradient that drives ATP synthesis.</text>
</comment>
<organism evidence="13 14">
    <name type="scientific">Streptomyces gobitricini</name>
    <dbReference type="NCBI Taxonomy" id="68211"/>
    <lineage>
        <taxon>Bacteria</taxon>
        <taxon>Bacillati</taxon>
        <taxon>Actinomycetota</taxon>
        <taxon>Actinomycetes</taxon>
        <taxon>Kitasatosporales</taxon>
        <taxon>Streptomycetaceae</taxon>
        <taxon>Streptomyces</taxon>
    </lineage>
</organism>
<reference evidence="13 14" key="1">
    <citation type="journal article" date="2019" name="Int. J. Syst. Evol. Microbiol.">
        <title>The Global Catalogue of Microorganisms (GCM) 10K type strain sequencing project: providing services to taxonomists for standard genome sequencing and annotation.</title>
        <authorList>
            <consortium name="The Broad Institute Genomics Platform"/>
            <consortium name="The Broad Institute Genome Sequencing Center for Infectious Disease"/>
            <person name="Wu L."/>
            <person name="Ma J."/>
        </authorList>
    </citation>
    <scope>NUCLEOTIDE SEQUENCE [LARGE SCALE GENOMIC DNA]</scope>
    <source>
        <strain evidence="13 14">JCM 5062</strain>
    </source>
</reference>
<dbReference type="InterPro" id="IPR017941">
    <property type="entry name" value="Rieske_2Fe-2S"/>
</dbReference>
<dbReference type="PROSITE" id="PS51296">
    <property type="entry name" value="RIESKE"/>
    <property type="match status" value="1"/>
</dbReference>
<dbReference type="InterPro" id="IPR006311">
    <property type="entry name" value="TAT_signal"/>
</dbReference>
<sequence>MSPAPAHRRTVLRAAVTTATVALAAGCGDGGGDAPAATASPAPPSGPAARPPTGSESASVPASPSAPPPTAGELARTTDIPSGGGTVFKDRKVVVTQPEEGEFKAFSAVCTHQGCTVATVENGTINCACHGSRFRIADGSVARGPATRPLPAEEITVTGDSIRLT</sequence>
<evidence type="ECO:0000256" key="4">
    <source>
        <dbReference type="ARBA" id="ARBA00022723"/>
    </source>
</evidence>
<dbReference type="CDD" id="cd03467">
    <property type="entry name" value="Rieske"/>
    <property type="match status" value="1"/>
</dbReference>
<dbReference type="EMBL" id="BAAASR010000031">
    <property type="protein sequence ID" value="GAA2512500.1"/>
    <property type="molecule type" value="Genomic_DNA"/>
</dbReference>
<evidence type="ECO:0000256" key="1">
    <source>
        <dbReference type="ARBA" id="ARBA00002494"/>
    </source>
</evidence>
<dbReference type="PROSITE" id="PS51318">
    <property type="entry name" value="TAT"/>
    <property type="match status" value="1"/>
</dbReference>
<dbReference type="PRINTS" id="PR00162">
    <property type="entry name" value="RIESKE"/>
</dbReference>
<dbReference type="Gene3D" id="2.102.10.10">
    <property type="entry name" value="Rieske [2Fe-2S] iron-sulphur domain"/>
    <property type="match status" value="1"/>
</dbReference>
<keyword evidence="11" id="KW-0732">Signal</keyword>
<keyword evidence="3" id="KW-0001">2Fe-2S</keyword>
<name>A0ABN3N123_9ACTN</name>
<comment type="cofactor">
    <cofactor evidence="9">
        <name>[2Fe-2S] cluster</name>
        <dbReference type="ChEBI" id="CHEBI:190135"/>
    </cofactor>
</comment>
<evidence type="ECO:0000313" key="13">
    <source>
        <dbReference type="EMBL" id="GAA2512500.1"/>
    </source>
</evidence>
<evidence type="ECO:0000256" key="9">
    <source>
        <dbReference type="ARBA" id="ARBA00034078"/>
    </source>
</evidence>
<protein>
    <recommendedName>
        <fullName evidence="2">Cytochrome bc1 complex Rieske iron-sulfur subunit</fullName>
    </recommendedName>
    <alternativeName>
        <fullName evidence="8">Cytochrome bc1 reductase complex subunit QcrA</fullName>
    </alternativeName>
</protein>
<dbReference type="Pfam" id="PF00355">
    <property type="entry name" value="Rieske"/>
    <property type="match status" value="1"/>
</dbReference>
<keyword evidence="5" id="KW-0408">Iron</keyword>
<keyword evidence="7" id="KW-1015">Disulfide bond</keyword>
<evidence type="ECO:0000256" key="11">
    <source>
        <dbReference type="SAM" id="SignalP"/>
    </source>
</evidence>
<keyword evidence="14" id="KW-1185">Reference proteome</keyword>
<feature type="signal peptide" evidence="11">
    <location>
        <begin position="1"/>
        <end position="24"/>
    </location>
</feature>
<dbReference type="Proteomes" id="UP001499942">
    <property type="component" value="Unassembled WGS sequence"/>
</dbReference>
<feature type="chain" id="PRO_5045075591" description="Cytochrome bc1 complex Rieske iron-sulfur subunit" evidence="11">
    <location>
        <begin position="25"/>
        <end position="165"/>
    </location>
</feature>
<proteinExistence type="predicted"/>
<dbReference type="InterPro" id="IPR005805">
    <property type="entry name" value="Rieske_Fe-S_prot_C"/>
</dbReference>
<dbReference type="RefSeq" id="WP_344365519.1">
    <property type="nucleotide sequence ID" value="NZ_BAAASR010000031.1"/>
</dbReference>
<feature type="region of interest" description="Disordered" evidence="10">
    <location>
        <begin position="24"/>
        <end position="86"/>
    </location>
</feature>
<evidence type="ECO:0000256" key="6">
    <source>
        <dbReference type="ARBA" id="ARBA00023014"/>
    </source>
</evidence>
<dbReference type="PANTHER" id="PTHR10134">
    <property type="entry name" value="CYTOCHROME B-C1 COMPLEX SUBUNIT RIESKE, MITOCHONDRIAL"/>
    <property type="match status" value="1"/>
</dbReference>
<evidence type="ECO:0000313" key="14">
    <source>
        <dbReference type="Proteomes" id="UP001499942"/>
    </source>
</evidence>
<keyword evidence="4" id="KW-0479">Metal-binding</keyword>
<feature type="compositionally biased region" description="Low complexity" evidence="10">
    <location>
        <begin position="51"/>
        <end position="63"/>
    </location>
</feature>
<feature type="domain" description="Rieske" evidence="12">
    <location>
        <begin position="72"/>
        <end position="164"/>
    </location>
</feature>
<keyword evidence="6" id="KW-0411">Iron-sulfur</keyword>
<gene>
    <name evidence="13" type="ORF">GCM10010393_51730</name>
</gene>
<evidence type="ECO:0000256" key="2">
    <source>
        <dbReference type="ARBA" id="ARBA00015816"/>
    </source>
</evidence>
<accession>A0ABN3N123</accession>
<dbReference type="InterPro" id="IPR014349">
    <property type="entry name" value="Rieske_Fe-S_prot"/>
</dbReference>
<evidence type="ECO:0000256" key="7">
    <source>
        <dbReference type="ARBA" id="ARBA00023157"/>
    </source>
</evidence>